<gene>
    <name evidence="3" type="ORF">BDV96DRAFT_569812</name>
</gene>
<proteinExistence type="inferred from homology"/>
<sequence>MDYRSVNKEKDLIASDVIYPHYVGESFNVFHNREHRWYYLSDQLPDEVFIFKSYDSKSSVSCCECFLGSRKTKHRNNMSQFALMLHLTYAKAMRDL</sequence>
<evidence type="ECO:0000313" key="3">
    <source>
        <dbReference type="EMBL" id="KAF2118387.1"/>
    </source>
</evidence>
<accession>A0A6A5ZHV0</accession>
<protein>
    <submittedName>
        <fullName evidence="3">Uncharacterized protein</fullName>
    </submittedName>
</protein>
<evidence type="ECO:0000256" key="2">
    <source>
        <dbReference type="ARBA" id="ARBA00023604"/>
    </source>
</evidence>
<name>A0A6A5ZHV0_9PLEO</name>
<organism evidence="3 4">
    <name type="scientific">Lophiotrema nucula</name>
    <dbReference type="NCBI Taxonomy" id="690887"/>
    <lineage>
        <taxon>Eukaryota</taxon>
        <taxon>Fungi</taxon>
        <taxon>Dikarya</taxon>
        <taxon>Ascomycota</taxon>
        <taxon>Pezizomycotina</taxon>
        <taxon>Dothideomycetes</taxon>
        <taxon>Pleosporomycetidae</taxon>
        <taxon>Pleosporales</taxon>
        <taxon>Lophiotremataceae</taxon>
        <taxon>Lophiotrema</taxon>
    </lineage>
</organism>
<dbReference type="GO" id="GO:0016491">
    <property type="term" value="F:oxidoreductase activity"/>
    <property type="evidence" value="ECO:0007669"/>
    <property type="project" value="UniProtKB-KW"/>
</dbReference>
<dbReference type="Proteomes" id="UP000799770">
    <property type="component" value="Unassembled WGS sequence"/>
</dbReference>
<dbReference type="PANTHER" id="PTHR34598">
    <property type="entry name" value="BLL6449 PROTEIN"/>
    <property type="match status" value="1"/>
</dbReference>
<evidence type="ECO:0000313" key="4">
    <source>
        <dbReference type="Proteomes" id="UP000799770"/>
    </source>
</evidence>
<keyword evidence="1" id="KW-0560">Oxidoreductase</keyword>
<dbReference type="PANTHER" id="PTHR34598:SF3">
    <property type="entry name" value="OXIDOREDUCTASE AN1597"/>
    <property type="match status" value="1"/>
</dbReference>
<evidence type="ECO:0000256" key="1">
    <source>
        <dbReference type="ARBA" id="ARBA00023002"/>
    </source>
</evidence>
<dbReference type="AlphaFoldDB" id="A0A6A5ZHV0"/>
<reference evidence="3" key="1">
    <citation type="journal article" date="2020" name="Stud. Mycol.">
        <title>101 Dothideomycetes genomes: a test case for predicting lifestyles and emergence of pathogens.</title>
        <authorList>
            <person name="Haridas S."/>
            <person name="Albert R."/>
            <person name="Binder M."/>
            <person name="Bloem J."/>
            <person name="Labutti K."/>
            <person name="Salamov A."/>
            <person name="Andreopoulos B."/>
            <person name="Baker S."/>
            <person name="Barry K."/>
            <person name="Bills G."/>
            <person name="Bluhm B."/>
            <person name="Cannon C."/>
            <person name="Castanera R."/>
            <person name="Culley D."/>
            <person name="Daum C."/>
            <person name="Ezra D."/>
            <person name="Gonzalez J."/>
            <person name="Henrissat B."/>
            <person name="Kuo A."/>
            <person name="Liang C."/>
            <person name="Lipzen A."/>
            <person name="Lutzoni F."/>
            <person name="Magnuson J."/>
            <person name="Mondo S."/>
            <person name="Nolan M."/>
            <person name="Ohm R."/>
            <person name="Pangilinan J."/>
            <person name="Park H.-J."/>
            <person name="Ramirez L."/>
            <person name="Alfaro M."/>
            <person name="Sun H."/>
            <person name="Tritt A."/>
            <person name="Yoshinaga Y."/>
            <person name="Zwiers L.-H."/>
            <person name="Turgeon B."/>
            <person name="Goodwin S."/>
            <person name="Spatafora J."/>
            <person name="Crous P."/>
            <person name="Grigoriev I."/>
        </authorList>
    </citation>
    <scope>NUCLEOTIDE SEQUENCE</scope>
    <source>
        <strain evidence="3">CBS 627.86</strain>
    </source>
</reference>
<keyword evidence="4" id="KW-1185">Reference proteome</keyword>
<dbReference type="EMBL" id="ML977317">
    <property type="protein sequence ID" value="KAF2118387.1"/>
    <property type="molecule type" value="Genomic_DNA"/>
</dbReference>
<dbReference type="OrthoDB" id="412788at2759"/>
<dbReference type="InterPro" id="IPR044053">
    <property type="entry name" value="AsaB-like"/>
</dbReference>
<comment type="similarity">
    <text evidence="2">Belongs to the asaB hydroxylase/desaturase family.</text>
</comment>